<sequence>MKRNNKNMIYTFLLSCLIATTSCNRDSYTPSPVDEDFKTSGDVTIYTTTGSRSMDFGKRFVDFSSKFNMSPNTITIDPNTKFQTMDGFGAAITGSTCYNLMQMSAEDRTKFLVETFSDKDGMGMSYIRIAIGCSDFSLSEYTCWDTPGKENFALQSEETQYVIPILKEILAINPDIKIMGSPWTPPKWMKVNNLTDLQPFDSWTDGQLNPQYYQDYGWYFVKWIQALKQEGIDIYSITVQNEPLNRQNSASMFMSWQEQQAFVKQSLGPQLKAANLDTKIYAFDHNYNYDDMEDQMDYPIKIYNDEEAAAFFAGAAYHNYGGNKAELLDIRNQRPDKELVFTETSIGEWNDGRNLATRLMEDMREVALGTVNNWCKGVIVWNLMLDTEKGPNRDGGCQTCYGAVDINKANYKGITRNSHYYIVGHLSSVVKPGATRIGASGYAASGLTYSAFQNTDGTYAVVLMNDSNDNRKITLADGTNHFSYDVPGKSVVSYRWAN</sequence>
<evidence type="ECO:0000313" key="7">
    <source>
        <dbReference type="EMBL" id="MBD1420327.1"/>
    </source>
</evidence>
<dbReference type="SUPFAM" id="SSF51445">
    <property type="entry name" value="(Trans)glycosidases"/>
    <property type="match status" value="1"/>
</dbReference>
<evidence type="ECO:0000256" key="2">
    <source>
        <dbReference type="ARBA" id="ARBA00022729"/>
    </source>
</evidence>
<keyword evidence="3 4" id="KW-0378">Hydrolase</keyword>
<dbReference type="PANTHER" id="PTHR11069">
    <property type="entry name" value="GLUCOSYLCERAMIDASE"/>
    <property type="match status" value="1"/>
</dbReference>
<protein>
    <submittedName>
        <fullName evidence="7">Glucosylceramidase</fullName>
    </submittedName>
</protein>
<organism evidence="7 8">
    <name type="scientific">Sphingobacterium chuzhouense</name>
    <dbReference type="NCBI Taxonomy" id="1742264"/>
    <lineage>
        <taxon>Bacteria</taxon>
        <taxon>Pseudomonadati</taxon>
        <taxon>Bacteroidota</taxon>
        <taxon>Sphingobacteriia</taxon>
        <taxon>Sphingobacteriales</taxon>
        <taxon>Sphingobacteriaceae</taxon>
        <taxon>Sphingobacterium</taxon>
    </lineage>
</organism>
<keyword evidence="8" id="KW-1185">Reference proteome</keyword>
<feature type="domain" description="Glycosyl hydrolase family 30 TIM-barrel" evidence="5">
    <location>
        <begin position="86"/>
        <end position="428"/>
    </location>
</feature>
<proteinExistence type="inferred from homology"/>
<name>A0ABR7XMC7_9SPHI</name>
<feature type="domain" description="Glycosyl hydrolase family 30 beta sandwich" evidence="6">
    <location>
        <begin position="433"/>
        <end position="494"/>
    </location>
</feature>
<dbReference type="Gene3D" id="2.60.40.1180">
    <property type="entry name" value="Golgi alpha-mannosidase II"/>
    <property type="match status" value="1"/>
</dbReference>
<dbReference type="Gene3D" id="3.20.20.80">
    <property type="entry name" value="Glycosidases"/>
    <property type="match status" value="1"/>
</dbReference>
<dbReference type="PANTHER" id="PTHR11069:SF23">
    <property type="entry name" value="LYSOSOMAL ACID GLUCOSYLCERAMIDASE"/>
    <property type="match status" value="1"/>
</dbReference>
<dbReference type="PROSITE" id="PS51257">
    <property type="entry name" value="PROKAR_LIPOPROTEIN"/>
    <property type="match status" value="1"/>
</dbReference>
<dbReference type="InterPro" id="IPR013780">
    <property type="entry name" value="Glyco_hydro_b"/>
</dbReference>
<dbReference type="InterPro" id="IPR033453">
    <property type="entry name" value="Glyco_hydro_30_TIM-barrel"/>
</dbReference>
<gene>
    <name evidence="7" type="ORF">H8B21_01980</name>
</gene>
<accession>A0ABR7XMC7</accession>
<evidence type="ECO:0000256" key="3">
    <source>
        <dbReference type="ARBA" id="ARBA00022801"/>
    </source>
</evidence>
<dbReference type="Pfam" id="PF17189">
    <property type="entry name" value="Glyco_hydro_30C"/>
    <property type="match status" value="1"/>
</dbReference>
<dbReference type="InterPro" id="IPR033452">
    <property type="entry name" value="GH30_C"/>
</dbReference>
<evidence type="ECO:0000259" key="5">
    <source>
        <dbReference type="Pfam" id="PF02055"/>
    </source>
</evidence>
<dbReference type="EMBL" id="JACNYL010000001">
    <property type="protein sequence ID" value="MBD1420327.1"/>
    <property type="molecule type" value="Genomic_DNA"/>
</dbReference>
<dbReference type="SUPFAM" id="SSF51011">
    <property type="entry name" value="Glycosyl hydrolase domain"/>
    <property type="match status" value="1"/>
</dbReference>
<evidence type="ECO:0000256" key="1">
    <source>
        <dbReference type="ARBA" id="ARBA00005382"/>
    </source>
</evidence>
<dbReference type="InterPro" id="IPR001139">
    <property type="entry name" value="Glyco_hydro_30"/>
</dbReference>
<evidence type="ECO:0000256" key="4">
    <source>
        <dbReference type="RuleBase" id="RU361188"/>
    </source>
</evidence>
<dbReference type="Pfam" id="PF02055">
    <property type="entry name" value="Glyco_hydro_30"/>
    <property type="match status" value="1"/>
</dbReference>
<comment type="similarity">
    <text evidence="1 4">Belongs to the glycosyl hydrolase 30 family.</text>
</comment>
<evidence type="ECO:0000259" key="6">
    <source>
        <dbReference type="Pfam" id="PF17189"/>
    </source>
</evidence>
<evidence type="ECO:0000313" key="8">
    <source>
        <dbReference type="Proteomes" id="UP000651112"/>
    </source>
</evidence>
<dbReference type="PRINTS" id="PR00843">
    <property type="entry name" value="GLHYDRLASE30"/>
</dbReference>
<reference evidence="7 8" key="1">
    <citation type="submission" date="2020-08" db="EMBL/GenBank/DDBJ databases">
        <title>Sphingobacterium sp. DN00404 isolated from aquaculture water.</title>
        <authorList>
            <person name="Zhang M."/>
        </authorList>
    </citation>
    <scope>NUCLEOTIDE SEQUENCE [LARGE SCALE GENOMIC DNA]</scope>
    <source>
        <strain evidence="7 8">KCTC 42746</strain>
    </source>
</reference>
<comment type="caution">
    <text evidence="7">The sequence shown here is derived from an EMBL/GenBank/DDBJ whole genome shotgun (WGS) entry which is preliminary data.</text>
</comment>
<keyword evidence="4" id="KW-0326">Glycosidase</keyword>
<keyword evidence="2" id="KW-0732">Signal</keyword>
<dbReference type="Proteomes" id="UP000651112">
    <property type="component" value="Unassembled WGS sequence"/>
</dbReference>
<dbReference type="InterPro" id="IPR017853">
    <property type="entry name" value="GH"/>
</dbReference>